<protein>
    <recommendedName>
        <fullName evidence="3">Bacteriophage Mu GpT domain-containing protein</fullName>
    </recommendedName>
</protein>
<name>A0A0F9GFC8_9ZZZZ</name>
<proteinExistence type="predicted"/>
<evidence type="ECO:0000256" key="1">
    <source>
        <dbReference type="SAM" id="MobiDB-lite"/>
    </source>
</evidence>
<feature type="region of interest" description="Disordered" evidence="1">
    <location>
        <begin position="1"/>
        <end position="40"/>
    </location>
</feature>
<gene>
    <name evidence="2" type="ORF">LCGC14_2191220</name>
</gene>
<evidence type="ECO:0008006" key="3">
    <source>
        <dbReference type="Google" id="ProtNLM"/>
    </source>
</evidence>
<feature type="non-terminal residue" evidence="2">
    <location>
        <position position="1"/>
    </location>
</feature>
<dbReference type="Pfam" id="PF25209">
    <property type="entry name" value="Phage_capsid_4"/>
    <property type="match status" value="1"/>
</dbReference>
<dbReference type="EMBL" id="LAZR01028686">
    <property type="protein sequence ID" value="KKL61847.1"/>
    <property type="molecule type" value="Genomic_DNA"/>
</dbReference>
<organism evidence="2">
    <name type="scientific">marine sediment metagenome</name>
    <dbReference type="NCBI Taxonomy" id="412755"/>
    <lineage>
        <taxon>unclassified sequences</taxon>
        <taxon>metagenomes</taxon>
        <taxon>ecological metagenomes</taxon>
    </lineage>
</organism>
<evidence type="ECO:0000313" key="2">
    <source>
        <dbReference type="EMBL" id="KKL61847.1"/>
    </source>
</evidence>
<reference evidence="2" key="1">
    <citation type="journal article" date="2015" name="Nature">
        <title>Complex archaea that bridge the gap between prokaryotes and eukaryotes.</title>
        <authorList>
            <person name="Spang A."/>
            <person name="Saw J.H."/>
            <person name="Jorgensen S.L."/>
            <person name="Zaremba-Niedzwiedzka K."/>
            <person name="Martijn J."/>
            <person name="Lind A.E."/>
            <person name="van Eijk R."/>
            <person name="Schleper C."/>
            <person name="Guy L."/>
            <person name="Ettema T.J."/>
        </authorList>
    </citation>
    <scope>NUCLEOTIDE SEQUENCE</scope>
</reference>
<accession>A0A0F9GFC8</accession>
<sequence>EKAAEEEAAEKEAAEKAEAEAKAKEDVDAGDPADDEVPEAVQAMLDEAKDVLAEAKEQTQLAECGRIISEKLGDSGLPAAIRSKIADSFAGRVFEATAIEAEIESFKSLLTVMDESGDVRLPESQTRISGMINVGDRFELSFMRLIAGKAGFEKLVEMRKDKIVSDYGVGVLEHYAEAGSPALPDTYRLADWYVQFAGDYDHALRGEMTPDRLRETTVTTGNMTSIVKNTLNLLSSVDYSQKEQWWDPIVRNQDVDSLDQATLVRTYGLANLDIVPEGSTYQELAWTDQEETASYAKRGNFIPITLETFMLDKLAKVQVLPSLMANSWFNTISDLVSNVFTLNTAAGPVLSATGALFNATAITNVAGHVNLLTTAFSYSQYHVVRRAMMKQTDRPLGAGRRLLIQPKFILGPLDLESVFQEVRDSDLVPNQQSGGETGGANLGIQTRNTAKGTFEYIIVPQWTDADNWAAVADPAQFPAIWLLWLRGRRTPELYTADSEQSGAMFTNDTIRFKVRMFSFRFSSSYDCAPVSDFRGLHKSNV</sequence>
<feature type="compositionally biased region" description="Basic and acidic residues" evidence="1">
    <location>
        <begin position="1"/>
        <end position="27"/>
    </location>
</feature>
<feature type="compositionally biased region" description="Acidic residues" evidence="1">
    <location>
        <begin position="28"/>
        <end position="38"/>
    </location>
</feature>
<dbReference type="AlphaFoldDB" id="A0A0F9GFC8"/>
<comment type="caution">
    <text evidence="2">The sequence shown here is derived from an EMBL/GenBank/DDBJ whole genome shotgun (WGS) entry which is preliminary data.</text>
</comment>